<dbReference type="SUPFAM" id="SSF53756">
    <property type="entry name" value="UDP-Glycosyltransferase/glycogen phosphorylase"/>
    <property type="match status" value="1"/>
</dbReference>
<feature type="domain" description="Glycosyltransferase subfamily 4-like N-terminal" evidence="2">
    <location>
        <begin position="14"/>
        <end position="159"/>
    </location>
</feature>
<dbReference type="OrthoDB" id="9803091at2"/>
<dbReference type="InterPro" id="IPR050194">
    <property type="entry name" value="Glycosyltransferase_grp1"/>
</dbReference>
<dbReference type="Pfam" id="PF00534">
    <property type="entry name" value="Glycos_transf_1"/>
    <property type="match status" value="1"/>
</dbReference>
<name>A0A292YBU7_9BACT</name>
<dbReference type="EMBL" id="BDME01000001">
    <property type="protein sequence ID" value="GAX86804.1"/>
    <property type="molecule type" value="Genomic_DNA"/>
</dbReference>
<dbReference type="PANTHER" id="PTHR45947:SF3">
    <property type="entry name" value="SULFOQUINOVOSYL TRANSFERASE SQD2"/>
    <property type="match status" value="1"/>
</dbReference>
<dbReference type="AlphaFoldDB" id="A0A292YBU7"/>
<evidence type="ECO:0000313" key="4">
    <source>
        <dbReference type="Proteomes" id="UP000217944"/>
    </source>
</evidence>
<dbReference type="Gene3D" id="3.40.50.2000">
    <property type="entry name" value="Glycogen Phosphorylase B"/>
    <property type="match status" value="2"/>
</dbReference>
<reference evidence="3 4" key="1">
    <citation type="journal article" date="2017" name="Syst. Appl. Microbiol.">
        <title>Lebetimonas natsushimae sp. nov., a novel strictly anaerobic, moderately thermophilic chemoautotroph isolated from a deep-sea hydrothermal vent polychaete nest in the Mid-Okinawa Trough.</title>
        <authorList>
            <person name="Nagata R."/>
            <person name="Takaki Y."/>
            <person name="Tame A."/>
            <person name="Nunoura T."/>
            <person name="Muto H."/>
            <person name="Mino S."/>
            <person name="Sawayama S."/>
            <person name="Takai K."/>
            <person name="Nakagawa S."/>
        </authorList>
    </citation>
    <scope>NUCLEOTIDE SEQUENCE [LARGE SCALE GENOMIC DNA]</scope>
    <source>
        <strain evidence="3 4">HS1857</strain>
    </source>
</reference>
<gene>
    <name evidence="3" type="ORF">LNAT_P0099</name>
</gene>
<evidence type="ECO:0000313" key="3">
    <source>
        <dbReference type="EMBL" id="GAX86804.1"/>
    </source>
</evidence>
<protein>
    <recommendedName>
        <fullName evidence="5">D-inositol-3-phosphate glycosyltransferase</fullName>
    </recommendedName>
</protein>
<dbReference type="InterPro" id="IPR028098">
    <property type="entry name" value="Glyco_trans_4-like_N"/>
</dbReference>
<evidence type="ECO:0008006" key="5">
    <source>
        <dbReference type="Google" id="ProtNLM"/>
    </source>
</evidence>
<sequence>MKTRILELESSKGWGGQEKRTVRLNNNLSDKFEIFWGVEKESELFKRQKDIRGNFFNFELDKIYNLKTIYNLVKFVKKNKIDIISTHSGKDAWIGNIVAKLAGVKIIRTRHLLTKIKGPLSYNLSDKVVCVSKQVKEYLASEGVKKEKLEVIYTGIDTKKFKSYSDYNLREDFNINENTVIIGIVAVLRAAKRHIDLLKAVKEIDNVKVVIVGSGPQEKNIKNFIQKNNLEDKVLMLGHREDIDKILPNFDIFVLPSNLEALGTALLEAQSCGVPVVASRVGGIPECVNEGKTGFLFEKENVSDLKDKLLKLIENRNLREEFSKNARKWIEEKFSTEKMVKDTEKLYERILSE</sequence>
<dbReference type="Proteomes" id="UP000217944">
    <property type="component" value="Unassembled WGS sequence"/>
</dbReference>
<dbReference type="InterPro" id="IPR001296">
    <property type="entry name" value="Glyco_trans_1"/>
</dbReference>
<comment type="caution">
    <text evidence="3">The sequence shown here is derived from an EMBL/GenBank/DDBJ whole genome shotgun (WGS) entry which is preliminary data.</text>
</comment>
<organism evidence="3 4">
    <name type="scientific">Lebetimonas natsushimae</name>
    <dbReference type="NCBI Taxonomy" id="1936991"/>
    <lineage>
        <taxon>Bacteria</taxon>
        <taxon>Pseudomonadati</taxon>
        <taxon>Campylobacterota</taxon>
        <taxon>Epsilonproteobacteria</taxon>
        <taxon>Nautiliales</taxon>
        <taxon>Nautiliaceae</taxon>
        <taxon>Lebetimonas</taxon>
    </lineage>
</organism>
<accession>A0A292YBU7</accession>
<evidence type="ECO:0000259" key="2">
    <source>
        <dbReference type="Pfam" id="PF13439"/>
    </source>
</evidence>
<dbReference type="CDD" id="cd03801">
    <property type="entry name" value="GT4_PimA-like"/>
    <property type="match status" value="1"/>
</dbReference>
<dbReference type="GO" id="GO:0016758">
    <property type="term" value="F:hexosyltransferase activity"/>
    <property type="evidence" value="ECO:0007669"/>
    <property type="project" value="TreeGrafter"/>
</dbReference>
<evidence type="ECO:0000259" key="1">
    <source>
        <dbReference type="Pfam" id="PF00534"/>
    </source>
</evidence>
<dbReference type="Pfam" id="PF13439">
    <property type="entry name" value="Glyco_transf_4"/>
    <property type="match status" value="1"/>
</dbReference>
<feature type="domain" description="Glycosyl transferase family 1" evidence="1">
    <location>
        <begin position="169"/>
        <end position="329"/>
    </location>
</feature>
<proteinExistence type="predicted"/>
<keyword evidence="4" id="KW-1185">Reference proteome</keyword>
<dbReference type="RefSeq" id="WP_096257973.1">
    <property type="nucleotide sequence ID" value="NZ_BDME01000001.1"/>
</dbReference>
<dbReference type="PANTHER" id="PTHR45947">
    <property type="entry name" value="SULFOQUINOVOSYL TRANSFERASE SQD2"/>
    <property type="match status" value="1"/>
</dbReference>